<dbReference type="HOGENOM" id="CLU_1837117_0_0_1"/>
<keyword evidence="3" id="KW-1185">Reference proteome</keyword>
<dbReference type="Proteomes" id="UP000000305">
    <property type="component" value="Unassembled WGS sequence"/>
</dbReference>
<dbReference type="KEGG" id="dpx:DAPPUDRAFT_106718"/>
<evidence type="ECO:0000313" key="3">
    <source>
        <dbReference type="Proteomes" id="UP000000305"/>
    </source>
</evidence>
<dbReference type="InterPro" id="IPR026741">
    <property type="entry name" value="SNO"/>
</dbReference>
<dbReference type="Pfam" id="PF13871">
    <property type="entry name" value="Helicase_C_4"/>
    <property type="match status" value="1"/>
</dbReference>
<dbReference type="PhylomeDB" id="E9GUC9"/>
<dbReference type="eggNOG" id="KOG1513">
    <property type="taxonomic scope" value="Eukaryota"/>
</dbReference>
<dbReference type="GO" id="GO:0006355">
    <property type="term" value="P:regulation of DNA-templated transcription"/>
    <property type="evidence" value="ECO:0007669"/>
    <property type="project" value="InterPro"/>
</dbReference>
<gene>
    <name evidence="2" type="ORF">DAPPUDRAFT_106718</name>
</gene>
<accession>E9GUC9</accession>
<dbReference type="PANTHER" id="PTHR12706">
    <property type="entry name" value="STRAWBERRY NOTCH-RELATED"/>
    <property type="match status" value="1"/>
</dbReference>
<reference evidence="2 3" key="1">
    <citation type="journal article" date="2011" name="Science">
        <title>The ecoresponsive genome of Daphnia pulex.</title>
        <authorList>
            <person name="Colbourne J.K."/>
            <person name="Pfrender M.E."/>
            <person name="Gilbert D."/>
            <person name="Thomas W.K."/>
            <person name="Tucker A."/>
            <person name="Oakley T.H."/>
            <person name="Tokishita S."/>
            <person name="Aerts A."/>
            <person name="Arnold G.J."/>
            <person name="Basu M.K."/>
            <person name="Bauer D.J."/>
            <person name="Caceres C.E."/>
            <person name="Carmel L."/>
            <person name="Casola C."/>
            <person name="Choi J.H."/>
            <person name="Detter J.C."/>
            <person name="Dong Q."/>
            <person name="Dusheyko S."/>
            <person name="Eads B.D."/>
            <person name="Frohlich T."/>
            <person name="Geiler-Samerotte K.A."/>
            <person name="Gerlach D."/>
            <person name="Hatcher P."/>
            <person name="Jogdeo S."/>
            <person name="Krijgsveld J."/>
            <person name="Kriventseva E.V."/>
            <person name="Kultz D."/>
            <person name="Laforsch C."/>
            <person name="Lindquist E."/>
            <person name="Lopez J."/>
            <person name="Manak J.R."/>
            <person name="Muller J."/>
            <person name="Pangilinan J."/>
            <person name="Patwardhan R.P."/>
            <person name="Pitluck S."/>
            <person name="Pritham E.J."/>
            <person name="Rechtsteiner A."/>
            <person name="Rho M."/>
            <person name="Rogozin I.B."/>
            <person name="Sakarya O."/>
            <person name="Salamov A."/>
            <person name="Schaack S."/>
            <person name="Shapiro H."/>
            <person name="Shiga Y."/>
            <person name="Skalitzky C."/>
            <person name="Smith Z."/>
            <person name="Souvorov A."/>
            <person name="Sung W."/>
            <person name="Tang Z."/>
            <person name="Tsuchiya D."/>
            <person name="Tu H."/>
            <person name="Vos H."/>
            <person name="Wang M."/>
            <person name="Wolf Y.I."/>
            <person name="Yamagata H."/>
            <person name="Yamada T."/>
            <person name="Ye Y."/>
            <person name="Shaw J.R."/>
            <person name="Andrews J."/>
            <person name="Crease T.J."/>
            <person name="Tang H."/>
            <person name="Lucas S.M."/>
            <person name="Robertson H.M."/>
            <person name="Bork P."/>
            <person name="Koonin E.V."/>
            <person name="Zdobnov E.M."/>
            <person name="Grigoriev I.V."/>
            <person name="Lynch M."/>
            <person name="Boore J.L."/>
        </authorList>
    </citation>
    <scope>NUCLEOTIDE SEQUENCE [LARGE SCALE GENOMIC DNA]</scope>
</reference>
<evidence type="ECO:0000259" key="1">
    <source>
        <dbReference type="Pfam" id="PF13871"/>
    </source>
</evidence>
<proteinExistence type="predicted"/>
<feature type="domain" description="Strawberry notch helicase C" evidence="1">
    <location>
        <begin position="29"/>
        <end position="139"/>
    </location>
</feature>
<dbReference type="InterPro" id="IPR026937">
    <property type="entry name" value="SBNO_Helicase_C_dom"/>
</dbReference>
<sequence length="140" mass="15705">MSDKKKNLLKQIEELGKRLPKNTLDQLINELGGPENRFLSSIAKRFQNLDALIHGDRRADKQRDLCQFNVETEYGQAAVKAIMEAVMGRNITPIVSPLADYEGNFFRDANVGLKNVGITDFNDISVAVFLNRLLGMPVDL</sequence>
<organism evidence="2 3">
    <name type="scientific">Daphnia pulex</name>
    <name type="common">Water flea</name>
    <dbReference type="NCBI Taxonomy" id="6669"/>
    <lineage>
        <taxon>Eukaryota</taxon>
        <taxon>Metazoa</taxon>
        <taxon>Ecdysozoa</taxon>
        <taxon>Arthropoda</taxon>
        <taxon>Crustacea</taxon>
        <taxon>Branchiopoda</taxon>
        <taxon>Diplostraca</taxon>
        <taxon>Cladocera</taxon>
        <taxon>Anomopoda</taxon>
        <taxon>Daphniidae</taxon>
        <taxon>Daphnia</taxon>
    </lineage>
</organism>
<dbReference type="InParanoid" id="E9GUC9"/>
<dbReference type="PANTHER" id="PTHR12706:SF30">
    <property type="entry name" value="PROTEIN STRAWBERRY NOTCH-RELATED"/>
    <property type="match status" value="1"/>
</dbReference>
<dbReference type="OrthoDB" id="421838at2759"/>
<name>E9GUC9_DAPPU</name>
<dbReference type="EMBL" id="GL732566">
    <property type="protein sequence ID" value="EFX76869.1"/>
    <property type="molecule type" value="Genomic_DNA"/>
</dbReference>
<dbReference type="STRING" id="6669.E9GUC9"/>
<protein>
    <recommendedName>
        <fullName evidence="1">Strawberry notch helicase C domain-containing protein</fullName>
    </recommendedName>
</protein>
<dbReference type="AlphaFoldDB" id="E9GUC9"/>
<evidence type="ECO:0000313" key="2">
    <source>
        <dbReference type="EMBL" id="EFX76869.1"/>
    </source>
</evidence>